<feature type="region of interest" description="Disordered" evidence="5">
    <location>
        <begin position="60"/>
        <end position="89"/>
    </location>
</feature>
<dbReference type="GO" id="GO:0003700">
    <property type="term" value="F:DNA-binding transcription factor activity"/>
    <property type="evidence" value="ECO:0007669"/>
    <property type="project" value="InterPro"/>
</dbReference>
<dbReference type="SUPFAM" id="SSF46785">
    <property type="entry name" value="Winged helix' DNA-binding domain"/>
    <property type="match status" value="1"/>
</dbReference>
<dbReference type="GO" id="GO:0003677">
    <property type="term" value="F:DNA binding"/>
    <property type="evidence" value="ECO:0007669"/>
    <property type="project" value="UniProtKB-KW"/>
</dbReference>
<protein>
    <submittedName>
        <fullName evidence="7">LysR-family transcriptional regulator YbeF</fullName>
    </submittedName>
</protein>
<name>A0A378BJY0_KLEPN</name>
<evidence type="ECO:0000313" key="7">
    <source>
        <dbReference type="EMBL" id="STV43773.1"/>
    </source>
</evidence>
<dbReference type="InterPro" id="IPR036390">
    <property type="entry name" value="WH_DNA-bd_sf"/>
</dbReference>
<dbReference type="EMBL" id="UGMD01000002">
    <property type="protein sequence ID" value="STV43773.1"/>
    <property type="molecule type" value="Genomic_DNA"/>
</dbReference>
<evidence type="ECO:0000256" key="4">
    <source>
        <dbReference type="ARBA" id="ARBA00023163"/>
    </source>
</evidence>
<evidence type="ECO:0000256" key="1">
    <source>
        <dbReference type="ARBA" id="ARBA00009437"/>
    </source>
</evidence>
<dbReference type="PANTHER" id="PTHR30118">
    <property type="entry name" value="HTH-TYPE TRANSCRIPTIONAL REGULATOR LEUO-RELATED"/>
    <property type="match status" value="1"/>
</dbReference>
<evidence type="ECO:0000313" key="8">
    <source>
        <dbReference type="Proteomes" id="UP000255192"/>
    </source>
</evidence>
<dbReference type="InterPro" id="IPR050389">
    <property type="entry name" value="LysR-type_TF"/>
</dbReference>
<reference evidence="7 8" key="1">
    <citation type="submission" date="2018-06" db="EMBL/GenBank/DDBJ databases">
        <authorList>
            <consortium name="Pathogen Informatics"/>
            <person name="Doyle S."/>
        </authorList>
    </citation>
    <scope>NUCLEOTIDE SEQUENCE [LARGE SCALE GENOMIC DNA]</scope>
    <source>
        <strain evidence="7 8">NCTC204</strain>
    </source>
</reference>
<dbReference type="Pfam" id="PF00126">
    <property type="entry name" value="HTH_1"/>
    <property type="match status" value="1"/>
</dbReference>
<evidence type="ECO:0000256" key="3">
    <source>
        <dbReference type="ARBA" id="ARBA00023125"/>
    </source>
</evidence>
<dbReference type="InterPro" id="IPR036388">
    <property type="entry name" value="WH-like_DNA-bd_sf"/>
</dbReference>
<gene>
    <name evidence="7" type="primary">leuO_2</name>
    <name evidence="7" type="ORF">NCTC204_06801</name>
</gene>
<organism evidence="7 8">
    <name type="scientific">Klebsiella pneumoniae</name>
    <dbReference type="NCBI Taxonomy" id="573"/>
    <lineage>
        <taxon>Bacteria</taxon>
        <taxon>Pseudomonadati</taxon>
        <taxon>Pseudomonadota</taxon>
        <taxon>Gammaproteobacteria</taxon>
        <taxon>Enterobacterales</taxon>
        <taxon>Enterobacteriaceae</taxon>
        <taxon>Klebsiella/Raoultella group</taxon>
        <taxon>Klebsiella</taxon>
        <taxon>Klebsiella pneumoniae complex</taxon>
    </lineage>
</organism>
<evidence type="ECO:0000256" key="5">
    <source>
        <dbReference type="SAM" id="MobiDB-lite"/>
    </source>
</evidence>
<dbReference type="PROSITE" id="PS50931">
    <property type="entry name" value="HTH_LYSR"/>
    <property type="match status" value="1"/>
</dbReference>
<sequence>MFRILRNIDLNLLTIFEAVYVHKGIVNAAKILNITPSAISQSINKLRALFPDPLFIRKGQGVTPPPMHPSSSIHQPRHGSFPQRAGYHR</sequence>
<keyword evidence="4" id="KW-0804">Transcription</keyword>
<dbReference type="AlphaFoldDB" id="A0A378BJY0"/>
<accession>A0A378BJY0</accession>
<dbReference type="InterPro" id="IPR000847">
    <property type="entry name" value="LysR_HTH_N"/>
</dbReference>
<dbReference type="Gene3D" id="1.10.10.10">
    <property type="entry name" value="Winged helix-like DNA-binding domain superfamily/Winged helix DNA-binding domain"/>
    <property type="match status" value="1"/>
</dbReference>
<keyword evidence="3" id="KW-0238">DNA-binding</keyword>
<keyword evidence="2" id="KW-0805">Transcription regulation</keyword>
<proteinExistence type="inferred from homology"/>
<dbReference type="PANTHER" id="PTHR30118:SF10">
    <property type="entry name" value="LYSR FAMILY TRANSCRIPTIONAL REGULATOR"/>
    <property type="match status" value="1"/>
</dbReference>
<evidence type="ECO:0000256" key="2">
    <source>
        <dbReference type="ARBA" id="ARBA00023015"/>
    </source>
</evidence>
<evidence type="ECO:0000259" key="6">
    <source>
        <dbReference type="PROSITE" id="PS50931"/>
    </source>
</evidence>
<dbReference type="Proteomes" id="UP000255192">
    <property type="component" value="Unassembled WGS sequence"/>
</dbReference>
<comment type="similarity">
    <text evidence="1">Belongs to the LysR transcriptional regulatory family.</text>
</comment>
<feature type="domain" description="HTH lysR-type" evidence="6">
    <location>
        <begin position="8"/>
        <end position="65"/>
    </location>
</feature>